<dbReference type="Pfam" id="PF06985">
    <property type="entry name" value="HET"/>
    <property type="match status" value="1"/>
</dbReference>
<reference evidence="2" key="2">
    <citation type="submission" date="2023-06" db="EMBL/GenBank/DDBJ databases">
        <authorList>
            <consortium name="Lawrence Berkeley National Laboratory"/>
            <person name="Haridas S."/>
            <person name="Hensen N."/>
            <person name="Bonometti L."/>
            <person name="Westerberg I."/>
            <person name="Brannstrom I.O."/>
            <person name="Guillou S."/>
            <person name="Cros-Aarteil S."/>
            <person name="Calhoun S."/>
            <person name="Kuo A."/>
            <person name="Mondo S."/>
            <person name="Pangilinan J."/>
            <person name="Riley R."/>
            <person name="Labutti K."/>
            <person name="Andreopoulos B."/>
            <person name="Lipzen A."/>
            <person name="Chen C."/>
            <person name="Yanf M."/>
            <person name="Daum C."/>
            <person name="Ng V."/>
            <person name="Clum A."/>
            <person name="Steindorff A."/>
            <person name="Ohm R."/>
            <person name="Martin F."/>
            <person name="Silar P."/>
            <person name="Natvig D."/>
            <person name="Lalanne C."/>
            <person name="Gautier V."/>
            <person name="Ament-Velasquez S.L."/>
            <person name="Kruys A."/>
            <person name="Hutchinson M.I."/>
            <person name="Powell A.J."/>
            <person name="Barry K."/>
            <person name="Miller A.N."/>
            <person name="Grigoriev I.V."/>
            <person name="Debuchy R."/>
            <person name="Gladieux P."/>
            <person name="Thoren M.H."/>
            <person name="Johannesson H."/>
        </authorList>
    </citation>
    <scope>NUCLEOTIDE SEQUENCE</scope>
    <source>
        <strain evidence="2">CBS 118394</strain>
    </source>
</reference>
<dbReference type="InterPro" id="IPR052895">
    <property type="entry name" value="HetReg/Transcr_Mod"/>
</dbReference>
<reference evidence="2" key="1">
    <citation type="journal article" date="2023" name="Mol. Phylogenet. Evol.">
        <title>Genome-scale phylogeny and comparative genomics of the fungal order Sordariales.</title>
        <authorList>
            <person name="Hensen N."/>
            <person name="Bonometti L."/>
            <person name="Westerberg I."/>
            <person name="Brannstrom I.O."/>
            <person name="Guillou S."/>
            <person name="Cros-Aarteil S."/>
            <person name="Calhoun S."/>
            <person name="Haridas S."/>
            <person name="Kuo A."/>
            <person name="Mondo S."/>
            <person name="Pangilinan J."/>
            <person name="Riley R."/>
            <person name="LaButti K."/>
            <person name="Andreopoulos B."/>
            <person name="Lipzen A."/>
            <person name="Chen C."/>
            <person name="Yan M."/>
            <person name="Daum C."/>
            <person name="Ng V."/>
            <person name="Clum A."/>
            <person name="Steindorff A."/>
            <person name="Ohm R.A."/>
            <person name="Martin F."/>
            <person name="Silar P."/>
            <person name="Natvig D.O."/>
            <person name="Lalanne C."/>
            <person name="Gautier V."/>
            <person name="Ament-Velasquez S.L."/>
            <person name="Kruys A."/>
            <person name="Hutchinson M.I."/>
            <person name="Powell A.J."/>
            <person name="Barry K."/>
            <person name="Miller A.N."/>
            <person name="Grigoriev I.V."/>
            <person name="Debuchy R."/>
            <person name="Gladieux P."/>
            <person name="Hiltunen Thoren M."/>
            <person name="Johannesson H."/>
        </authorList>
    </citation>
    <scope>NUCLEOTIDE SEQUENCE</scope>
    <source>
        <strain evidence="2">CBS 118394</strain>
    </source>
</reference>
<feature type="domain" description="Heterokaryon incompatibility" evidence="1">
    <location>
        <begin position="97"/>
        <end position="264"/>
    </location>
</feature>
<accession>A0AAE0HUV8</accession>
<proteinExistence type="predicted"/>
<dbReference type="InterPro" id="IPR010730">
    <property type="entry name" value="HET"/>
</dbReference>
<organism evidence="2 3">
    <name type="scientific">Apodospora peruviana</name>
    <dbReference type="NCBI Taxonomy" id="516989"/>
    <lineage>
        <taxon>Eukaryota</taxon>
        <taxon>Fungi</taxon>
        <taxon>Dikarya</taxon>
        <taxon>Ascomycota</taxon>
        <taxon>Pezizomycotina</taxon>
        <taxon>Sordariomycetes</taxon>
        <taxon>Sordariomycetidae</taxon>
        <taxon>Sordariales</taxon>
        <taxon>Lasiosphaeriaceae</taxon>
        <taxon>Apodospora</taxon>
    </lineage>
</organism>
<comment type="caution">
    <text evidence="2">The sequence shown here is derived from an EMBL/GenBank/DDBJ whole genome shotgun (WGS) entry which is preliminary data.</text>
</comment>
<dbReference type="Proteomes" id="UP001283341">
    <property type="component" value="Unassembled WGS sequence"/>
</dbReference>
<evidence type="ECO:0000259" key="1">
    <source>
        <dbReference type="Pfam" id="PF06985"/>
    </source>
</evidence>
<dbReference type="PANTHER" id="PTHR24148">
    <property type="entry name" value="ANKYRIN REPEAT DOMAIN-CONTAINING PROTEIN 39 HOMOLOG-RELATED"/>
    <property type="match status" value="1"/>
</dbReference>
<sequence>MATQDKYARLKSDTVLAPLGQALVNLSRANTEQLLSDASQLMRSRRTEAAAILNRLKEMNAIVATQFRPKQDALSLLNLRMICSQLPPSDNFSLPSFIVVSYCWHYPQWPLSRAAKPIAPGWDISRPMIDAVMGVRENDSEGVWLDKLCINQADPVDKEVHIGAMDMIYRSARRVVILLEDVQLNKDEEAAGLAYAAFYADLNRIVKERDLRGKEKSEFIDKWFPSQEKEYHDSGRGHELAAIKSFAMNILEARWYSRAWCAHESRVAPHKKVNNPLFLCFGHDGRVLSFEFRFVFYMSIYLQDKETPLDDEDLVGNGLQMTLNDPEPKTLYQLRMRIQRLHAVYEPDTSALQHLVNILSFGCFLKGDLMSIALNTSGIPLCFDGKLDAPDDIIWIFSLLVLAAGDLVPLIEGAFKVRIPDATAPNGMVISWAPRLTQGTLVNRLPEMSPGTITAAAREYIELD</sequence>
<evidence type="ECO:0000313" key="2">
    <source>
        <dbReference type="EMBL" id="KAK3313017.1"/>
    </source>
</evidence>
<dbReference type="PANTHER" id="PTHR24148:SF73">
    <property type="entry name" value="HET DOMAIN PROTEIN (AFU_ORTHOLOGUE AFUA_8G01020)"/>
    <property type="match status" value="1"/>
</dbReference>
<gene>
    <name evidence="2" type="ORF">B0H66DRAFT_485466</name>
</gene>
<dbReference type="EMBL" id="JAUEDM010000008">
    <property type="protein sequence ID" value="KAK3313017.1"/>
    <property type="molecule type" value="Genomic_DNA"/>
</dbReference>
<protein>
    <submittedName>
        <fullName evidence="2">Heterokaryon incompatibility protein-domain-containing protein</fullName>
    </submittedName>
</protein>
<name>A0AAE0HUV8_9PEZI</name>
<evidence type="ECO:0000313" key="3">
    <source>
        <dbReference type="Proteomes" id="UP001283341"/>
    </source>
</evidence>
<keyword evidence="3" id="KW-1185">Reference proteome</keyword>
<feature type="non-terminal residue" evidence="2">
    <location>
        <position position="464"/>
    </location>
</feature>
<dbReference type="AlphaFoldDB" id="A0AAE0HUV8"/>